<sequence>MREEISLTTEDGVKIAGTYYPTERLTGKSVLLLHMLRRERSIWNYLILKLTSDGFSVLAIDFRGHGASFGNWQQFHARDYTMMKYDVQAALDFLKNKDHQAKIAIIGASIGANHALRFAFYPVSALVLLSPGLDYHGVTTEDYIELYRGPILLVAAKDDGYAYSSTNRLYQKSLSTQKKLQIYETGGHGTGMFEIHPELEEKTVDFLNENLK</sequence>
<name>A0A1F5G1N9_9BACT</name>
<evidence type="ECO:0000313" key="2">
    <source>
        <dbReference type="EMBL" id="OGD85791.1"/>
    </source>
</evidence>
<proteinExistence type="predicted"/>
<dbReference type="Proteomes" id="UP000176628">
    <property type="component" value="Unassembled WGS sequence"/>
</dbReference>
<dbReference type="InterPro" id="IPR029058">
    <property type="entry name" value="AB_hydrolase_fold"/>
</dbReference>
<dbReference type="EMBL" id="MFAV01000044">
    <property type="protein sequence ID" value="OGD85791.1"/>
    <property type="molecule type" value="Genomic_DNA"/>
</dbReference>
<dbReference type="InterPro" id="IPR022742">
    <property type="entry name" value="Hydrolase_4"/>
</dbReference>
<evidence type="ECO:0000313" key="3">
    <source>
        <dbReference type="Proteomes" id="UP000176628"/>
    </source>
</evidence>
<feature type="domain" description="Serine aminopeptidase S33" evidence="1">
    <location>
        <begin position="29"/>
        <end position="136"/>
    </location>
</feature>
<dbReference type="Pfam" id="PF12146">
    <property type="entry name" value="Hydrolase_4"/>
    <property type="match status" value="1"/>
</dbReference>
<dbReference type="InterPro" id="IPR051044">
    <property type="entry name" value="MAG_DAG_Lipase"/>
</dbReference>
<dbReference type="SUPFAM" id="SSF53474">
    <property type="entry name" value="alpha/beta-Hydrolases"/>
    <property type="match status" value="1"/>
</dbReference>
<reference evidence="2 3" key="1">
    <citation type="journal article" date="2016" name="Nat. Commun.">
        <title>Thousands of microbial genomes shed light on interconnected biogeochemical processes in an aquifer system.</title>
        <authorList>
            <person name="Anantharaman K."/>
            <person name="Brown C.T."/>
            <person name="Hug L.A."/>
            <person name="Sharon I."/>
            <person name="Castelle C.J."/>
            <person name="Probst A.J."/>
            <person name="Thomas B.C."/>
            <person name="Singh A."/>
            <person name="Wilkins M.J."/>
            <person name="Karaoz U."/>
            <person name="Brodie E.L."/>
            <person name="Williams K.H."/>
            <person name="Hubbard S.S."/>
            <person name="Banfield J.F."/>
        </authorList>
    </citation>
    <scope>NUCLEOTIDE SEQUENCE [LARGE SCALE GENOMIC DNA]</scope>
</reference>
<dbReference type="Gene3D" id="3.40.50.1820">
    <property type="entry name" value="alpha/beta hydrolase"/>
    <property type="match status" value="1"/>
</dbReference>
<protein>
    <recommendedName>
        <fullName evidence="1">Serine aminopeptidase S33 domain-containing protein</fullName>
    </recommendedName>
</protein>
<evidence type="ECO:0000259" key="1">
    <source>
        <dbReference type="Pfam" id="PF12146"/>
    </source>
</evidence>
<dbReference type="PANTHER" id="PTHR11614">
    <property type="entry name" value="PHOSPHOLIPASE-RELATED"/>
    <property type="match status" value="1"/>
</dbReference>
<accession>A0A1F5G1N9</accession>
<organism evidence="2 3">
    <name type="scientific">Candidatus Curtissbacteria bacterium RBG_16_39_7</name>
    <dbReference type="NCBI Taxonomy" id="1797707"/>
    <lineage>
        <taxon>Bacteria</taxon>
        <taxon>Candidatus Curtissiibacteriota</taxon>
    </lineage>
</organism>
<dbReference type="AlphaFoldDB" id="A0A1F5G1N9"/>
<gene>
    <name evidence="2" type="ORF">A2Z23_00690</name>
</gene>
<comment type="caution">
    <text evidence="2">The sequence shown here is derived from an EMBL/GenBank/DDBJ whole genome shotgun (WGS) entry which is preliminary data.</text>
</comment>